<gene>
    <name evidence="3" type="ORF">BACCIP111883_04056</name>
</gene>
<feature type="domain" description="VanZ-like" evidence="2">
    <location>
        <begin position="14"/>
        <end position="146"/>
    </location>
</feature>
<accession>A0ABN8AK43</accession>
<keyword evidence="1" id="KW-0472">Membrane</keyword>
<proteinExistence type="predicted"/>
<dbReference type="PIRSF" id="PIRSF019083">
    <property type="entry name" value="UCP019083_VanZ"/>
    <property type="match status" value="1"/>
</dbReference>
<reference evidence="3 4" key="1">
    <citation type="submission" date="2021-10" db="EMBL/GenBank/DDBJ databases">
        <authorList>
            <person name="Criscuolo A."/>
        </authorList>
    </citation>
    <scope>NUCLEOTIDE SEQUENCE [LARGE SCALE GENOMIC DNA]</scope>
    <source>
        <strain evidence="4">CIP 111883</strain>
    </source>
</reference>
<feature type="transmembrane region" description="Helical" evidence="1">
    <location>
        <begin position="94"/>
        <end position="110"/>
    </location>
</feature>
<feature type="transmembrane region" description="Helical" evidence="1">
    <location>
        <begin position="7"/>
        <end position="27"/>
    </location>
</feature>
<dbReference type="Pfam" id="PF04892">
    <property type="entry name" value="VanZ"/>
    <property type="match status" value="1"/>
</dbReference>
<dbReference type="InterPro" id="IPR016747">
    <property type="entry name" value="Phosphotransbutyrylase"/>
</dbReference>
<dbReference type="RefSeq" id="WP_230504541.1">
    <property type="nucleotide sequence ID" value="NZ_CAKJTJ010000040.1"/>
</dbReference>
<name>A0ABN8AK43_9BACI</name>
<dbReference type="InterPro" id="IPR006976">
    <property type="entry name" value="VanZ-like"/>
</dbReference>
<organism evidence="3 4">
    <name type="scientific">Sutcliffiella rhizosphaerae</name>
    <dbReference type="NCBI Taxonomy" id="2880967"/>
    <lineage>
        <taxon>Bacteria</taxon>
        <taxon>Bacillati</taxon>
        <taxon>Bacillota</taxon>
        <taxon>Bacilli</taxon>
        <taxon>Bacillales</taxon>
        <taxon>Bacillaceae</taxon>
        <taxon>Sutcliffiella</taxon>
    </lineage>
</organism>
<feature type="transmembrane region" description="Helical" evidence="1">
    <location>
        <begin position="130"/>
        <end position="149"/>
    </location>
</feature>
<dbReference type="PANTHER" id="PTHR28008">
    <property type="entry name" value="DOMAIN PROTEIN, PUTATIVE (AFU_ORTHOLOGUE AFUA_3G10980)-RELATED"/>
    <property type="match status" value="1"/>
</dbReference>
<dbReference type="EMBL" id="CAKJTJ010000040">
    <property type="protein sequence ID" value="CAG9623260.1"/>
    <property type="molecule type" value="Genomic_DNA"/>
</dbReference>
<dbReference type="Proteomes" id="UP000789833">
    <property type="component" value="Unassembled WGS sequence"/>
</dbReference>
<evidence type="ECO:0000313" key="3">
    <source>
        <dbReference type="EMBL" id="CAG9623260.1"/>
    </source>
</evidence>
<keyword evidence="4" id="KW-1185">Reference proteome</keyword>
<keyword evidence="1" id="KW-0812">Transmembrane</keyword>
<evidence type="ECO:0000256" key="1">
    <source>
        <dbReference type="SAM" id="Phobius"/>
    </source>
</evidence>
<sequence>MKNKNTLWRALSYVAVVSWMALIFFFSSQHAEQSANLSGGITHFIREAIQKLAPEADLNMESLSYFIRKNAHFFAYMILGVLLVNALRSTGVKFWKSILFAFTISVLYAISDEIHQLFVPGRSGQVSDVILDSVGALVGIGIYTLILSLKRSKS</sequence>
<dbReference type="PANTHER" id="PTHR28008:SF1">
    <property type="entry name" value="DOMAIN PROTEIN, PUTATIVE (AFU_ORTHOLOGUE AFUA_3G10980)-RELATED"/>
    <property type="match status" value="1"/>
</dbReference>
<evidence type="ECO:0000313" key="4">
    <source>
        <dbReference type="Proteomes" id="UP000789833"/>
    </source>
</evidence>
<evidence type="ECO:0000259" key="2">
    <source>
        <dbReference type="Pfam" id="PF04892"/>
    </source>
</evidence>
<protein>
    <recommendedName>
        <fullName evidence="2">VanZ-like domain-containing protein</fullName>
    </recommendedName>
</protein>
<feature type="transmembrane region" description="Helical" evidence="1">
    <location>
        <begin position="70"/>
        <end position="87"/>
    </location>
</feature>
<comment type="caution">
    <text evidence="3">The sequence shown here is derived from an EMBL/GenBank/DDBJ whole genome shotgun (WGS) entry which is preliminary data.</text>
</comment>
<dbReference type="NCBIfam" id="NF037970">
    <property type="entry name" value="vanZ_1"/>
    <property type="match status" value="1"/>
</dbReference>
<keyword evidence="1" id="KW-1133">Transmembrane helix</keyword>